<evidence type="ECO:0008006" key="3">
    <source>
        <dbReference type="Google" id="ProtNLM"/>
    </source>
</evidence>
<accession>A0A1F7W6G2</accession>
<evidence type="ECO:0000313" key="2">
    <source>
        <dbReference type="Proteomes" id="UP000176501"/>
    </source>
</evidence>
<dbReference type="Gene3D" id="3.30.420.10">
    <property type="entry name" value="Ribonuclease H-like superfamily/Ribonuclease H"/>
    <property type="match status" value="1"/>
</dbReference>
<gene>
    <name evidence="1" type="ORF">A2304_00315</name>
</gene>
<reference evidence="1 2" key="1">
    <citation type="journal article" date="2016" name="Nat. Commun.">
        <title>Thousands of microbial genomes shed light on interconnected biogeochemical processes in an aquifer system.</title>
        <authorList>
            <person name="Anantharaman K."/>
            <person name="Brown C.T."/>
            <person name="Hug L.A."/>
            <person name="Sharon I."/>
            <person name="Castelle C.J."/>
            <person name="Probst A.J."/>
            <person name="Thomas B.C."/>
            <person name="Singh A."/>
            <person name="Wilkins M.J."/>
            <person name="Karaoz U."/>
            <person name="Brodie E.L."/>
            <person name="Williams K.H."/>
            <person name="Hubbard S.S."/>
            <person name="Banfield J.F."/>
        </authorList>
    </citation>
    <scope>NUCLEOTIDE SEQUENCE [LARGE SCALE GENOMIC DNA]</scope>
</reference>
<name>A0A1F7W6G2_9BACT</name>
<dbReference type="Proteomes" id="UP000176501">
    <property type="component" value="Unassembled WGS sequence"/>
</dbReference>
<organism evidence="1 2">
    <name type="scientific">Candidatus Uhrbacteria bacterium RIFOXYB2_FULL_57_15</name>
    <dbReference type="NCBI Taxonomy" id="1802422"/>
    <lineage>
        <taxon>Bacteria</taxon>
        <taxon>Candidatus Uhriibacteriota</taxon>
    </lineage>
</organism>
<protein>
    <recommendedName>
        <fullName evidence="3">Integrase catalytic domain-containing protein</fullName>
    </recommendedName>
</protein>
<evidence type="ECO:0000313" key="1">
    <source>
        <dbReference type="EMBL" id="OGL97694.1"/>
    </source>
</evidence>
<dbReference type="InterPro" id="IPR036397">
    <property type="entry name" value="RNaseH_sf"/>
</dbReference>
<sequence>MHPKSIPRAFRREQLRDSIGNKRAGRPVVFGPEVTAALYDIWEAANYCCGELLHSNIPEFVTILKRDGQWNHTNEATEKLLLVKEHTVRRRVSALRTRHHGDKGLSGTKPSALKTIIPIFKGPWDDLPPGNGQLDTVAHCGSSLAGDFIWSLNYTDIATYWIVTRAQWNKGKRATLENMEFVKDTLPFPWLMGHPDSGGEFINWLAKDWFDQNNIALTRSQPNKKNDNMCVEERNGHVVRKYLGYMRLDHYDLVDDLNEFYATLNLYLNHFIAVRRTEEKKRVGAKYVRKYERKPQTPYRRVLAHSAVSKEAKERLTAIHETLNPLTMKRHLDTMILKIFKLQRGSYGTEREDGLR</sequence>
<dbReference type="AlphaFoldDB" id="A0A1F7W6G2"/>
<dbReference type="InterPro" id="IPR012337">
    <property type="entry name" value="RNaseH-like_sf"/>
</dbReference>
<comment type="caution">
    <text evidence="1">The sequence shown here is derived from an EMBL/GenBank/DDBJ whole genome shotgun (WGS) entry which is preliminary data.</text>
</comment>
<dbReference type="SUPFAM" id="SSF53098">
    <property type="entry name" value="Ribonuclease H-like"/>
    <property type="match status" value="1"/>
</dbReference>
<dbReference type="GO" id="GO:0003676">
    <property type="term" value="F:nucleic acid binding"/>
    <property type="evidence" value="ECO:0007669"/>
    <property type="project" value="InterPro"/>
</dbReference>
<proteinExistence type="predicted"/>
<dbReference type="EMBL" id="MGFE01000030">
    <property type="protein sequence ID" value="OGL97694.1"/>
    <property type="molecule type" value="Genomic_DNA"/>
</dbReference>